<dbReference type="PROSITE" id="PS50146">
    <property type="entry name" value="DAGK"/>
    <property type="match status" value="1"/>
</dbReference>
<gene>
    <name evidence="2" type="ordered locus">Cd36_41080</name>
    <name evidence="3" type="ORF">CD36_41080</name>
</gene>
<dbReference type="GO" id="GO:0001727">
    <property type="term" value="F:lipid kinase activity"/>
    <property type="evidence" value="ECO:0007669"/>
    <property type="project" value="TreeGrafter"/>
</dbReference>
<dbReference type="PANTHER" id="PTHR12358:SF108">
    <property type="entry name" value="DAGKC DOMAIN-CONTAINING PROTEIN"/>
    <property type="match status" value="1"/>
</dbReference>
<dbReference type="InterPro" id="IPR050187">
    <property type="entry name" value="Lipid_Phosphate_FormReg"/>
</dbReference>
<dbReference type="GeneID" id="8047381"/>
<dbReference type="InterPro" id="IPR017438">
    <property type="entry name" value="ATP-NAD_kinase_N"/>
</dbReference>
<dbReference type="SUPFAM" id="SSF111331">
    <property type="entry name" value="NAD kinase/diacylglycerol kinase-like"/>
    <property type="match status" value="1"/>
</dbReference>
<evidence type="ECO:0000313" key="2">
    <source>
        <dbReference type="CGD" id="CAL0000165281"/>
    </source>
</evidence>
<keyword evidence="4" id="KW-1185">Reference proteome</keyword>
<evidence type="ECO:0000313" key="3">
    <source>
        <dbReference type="EMBL" id="CAX41993.1"/>
    </source>
</evidence>
<reference evidence="3 4" key="1">
    <citation type="journal article" date="2009" name="Genome Res.">
        <title>Comparative genomics of the fungal pathogens Candida dubliniensis and Candida albicans.</title>
        <authorList>
            <person name="Jackson A.P."/>
            <person name="Gamble J.A."/>
            <person name="Yeomans T."/>
            <person name="Moran G.P."/>
            <person name="Saunders D."/>
            <person name="Harris D."/>
            <person name="Aslett M."/>
            <person name="Barrell J.F."/>
            <person name="Butler G."/>
            <person name="Citiulo F."/>
            <person name="Coleman D.C."/>
            <person name="de Groot P.W.J."/>
            <person name="Goodwin T.J."/>
            <person name="Quail M.A."/>
            <person name="McQuillan J."/>
            <person name="Munro C.A."/>
            <person name="Pain A."/>
            <person name="Poulter R.T."/>
            <person name="Rajandream M.A."/>
            <person name="Renauld H."/>
            <person name="Spiering M.J."/>
            <person name="Tivey A."/>
            <person name="Gow N.A.R."/>
            <person name="Barrell B."/>
            <person name="Sullivan D.J."/>
            <person name="Berriman M."/>
        </authorList>
    </citation>
    <scope>NUCLEOTIDE SEQUENCE [LARGE SCALE GENOMIC DNA]</scope>
    <source>
        <strain evidence="4">CD36 / ATCC MYA-646 / CBS 7987 / NCPF 3949 / NRRL Y-17841</strain>
    </source>
</reference>
<evidence type="ECO:0000313" key="4">
    <source>
        <dbReference type="Proteomes" id="UP000002605"/>
    </source>
</evidence>
<dbReference type="InterPro" id="IPR016064">
    <property type="entry name" value="NAD/diacylglycerol_kinase_sf"/>
</dbReference>
<dbReference type="KEGG" id="cdu:CD36_41080"/>
<dbReference type="GO" id="GO:0046512">
    <property type="term" value="P:sphingosine biosynthetic process"/>
    <property type="evidence" value="ECO:0007669"/>
    <property type="project" value="TreeGrafter"/>
</dbReference>
<dbReference type="Gene3D" id="2.60.200.40">
    <property type="match status" value="1"/>
</dbReference>
<dbReference type="VEuPathDB" id="FungiDB:CD36_41080"/>
<dbReference type="GO" id="GO:0005737">
    <property type="term" value="C:cytoplasm"/>
    <property type="evidence" value="ECO:0007669"/>
    <property type="project" value="TreeGrafter"/>
</dbReference>
<accession>B9WFH4</accession>
<dbReference type="RefSeq" id="XP_002419778.1">
    <property type="nucleotide sequence ID" value="XM_002419733.1"/>
</dbReference>
<evidence type="ECO:0000259" key="1">
    <source>
        <dbReference type="PROSITE" id="PS50146"/>
    </source>
</evidence>
<dbReference type="EMBL" id="FM992691">
    <property type="protein sequence ID" value="CAX41993.1"/>
    <property type="molecule type" value="Genomic_DNA"/>
</dbReference>
<dbReference type="PANTHER" id="PTHR12358">
    <property type="entry name" value="SPHINGOSINE KINASE"/>
    <property type="match status" value="1"/>
</dbReference>
<dbReference type="Gene3D" id="3.40.50.10330">
    <property type="entry name" value="Probable inorganic polyphosphate/atp-NAD kinase, domain 1"/>
    <property type="match status" value="1"/>
</dbReference>
<dbReference type="eggNOG" id="ENOG502S2DU">
    <property type="taxonomic scope" value="Eukaryota"/>
</dbReference>
<sequence length="382" mass="43154">MTSYNLSYQPKNIALEFGENDGKYFLRSGHPSATGKTLHLSTLPSYLIDKKVIVIDSIKSGTGRTPGKDIYLDIINPLFKQLSIKHEYHATKSATSISELAQNLQDHEATILFISGDTSINEFINSLNKSEIGEITIFPIPGGTGNSLSLSLNITNPLDAIIRLFSSTKISPLNLYEIDFPQGSRYLIANELGSQVSSHLKFLIVVSWGFHASLVADSDTPELRSHGIKRFQIAAHQNLNREQKYEGDFYINDIELNGPFAYWLVTASQRFEPTFEISPEGDILKDGLYAVAFNTQNTEDYIMDIMKQVYDKGSHIRNPNVIYEKLQKNDKILLKTKNSKPLLQRRFCVDGSIVALPETESHEIYIHVRDNSQHSWKLYIIH</sequence>
<dbReference type="CGD" id="CAL0000165281">
    <property type="gene designation" value="Cd36_41080"/>
</dbReference>
<dbReference type="OrthoDB" id="3853857at2759"/>
<dbReference type="InterPro" id="IPR001206">
    <property type="entry name" value="Diacylglycerol_kinase_cat_dom"/>
</dbReference>
<proteinExistence type="predicted"/>
<dbReference type="Proteomes" id="UP000002605">
    <property type="component" value="Chromosome 4"/>
</dbReference>
<organism evidence="3 4">
    <name type="scientific">Candida dubliniensis (strain CD36 / ATCC MYA-646 / CBS 7987 / NCPF 3949 / NRRL Y-17841)</name>
    <name type="common">Yeast</name>
    <dbReference type="NCBI Taxonomy" id="573826"/>
    <lineage>
        <taxon>Eukaryota</taxon>
        <taxon>Fungi</taxon>
        <taxon>Dikarya</taxon>
        <taxon>Ascomycota</taxon>
        <taxon>Saccharomycotina</taxon>
        <taxon>Pichiomycetes</taxon>
        <taxon>Debaryomycetaceae</taxon>
        <taxon>Candida/Lodderomyces clade</taxon>
        <taxon>Candida</taxon>
    </lineage>
</organism>
<dbReference type="HOGENOM" id="CLU_021934_1_0_1"/>
<feature type="domain" description="DAGKc" evidence="1">
    <location>
        <begin position="47"/>
        <end position="182"/>
    </location>
</feature>
<name>B9WFH4_CANDC</name>
<protein>
    <recommendedName>
        <fullName evidence="1">DAGKc domain-containing protein</fullName>
    </recommendedName>
</protein>
<dbReference type="GO" id="GO:0016020">
    <property type="term" value="C:membrane"/>
    <property type="evidence" value="ECO:0007669"/>
    <property type="project" value="TreeGrafter"/>
</dbReference>
<dbReference type="Pfam" id="PF00781">
    <property type="entry name" value="DAGK_cat"/>
    <property type="match status" value="1"/>
</dbReference>
<dbReference type="AlphaFoldDB" id="B9WFH4"/>